<reference evidence="1" key="1">
    <citation type="submission" date="2018-06" db="EMBL/GenBank/DDBJ databases">
        <authorList>
            <person name="Zhirakovskaya E."/>
        </authorList>
    </citation>
    <scope>NUCLEOTIDE SEQUENCE</scope>
</reference>
<organism evidence="1">
    <name type="scientific">hydrothermal vent metagenome</name>
    <dbReference type="NCBI Taxonomy" id="652676"/>
    <lineage>
        <taxon>unclassified sequences</taxon>
        <taxon>metagenomes</taxon>
        <taxon>ecological metagenomes</taxon>
    </lineage>
</organism>
<proteinExistence type="predicted"/>
<gene>
    <name evidence="1" type="ORF">MNBD_IGNAVI01-1057</name>
</gene>
<evidence type="ECO:0000313" key="1">
    <source>
        <dbReference type="EMBL" id="VAX22456.1"/>
    </source>
</evidence>
<dbReference type="EMBL" id="UOGD01000227">
    <property type="protein sequence ID" value="VAX22456.1"/>
    <property type="molecule type" value="Genomic_DNA"/>
</dbReference>
<name>A0A3B1BVU8_9ZZZZ</name>
<dbReference type="AlphaFoldDB" id="A0A3B1BVU8"/>
<evidence type="ECO:0008006" key="2">
    <source>
        <dbReference type="Google" id="ProtNLM"/>
    </source>
</evidence>
<dbReference type="NCBIfam" id="TIGR02574">
    <property type="entry name" value="stabl_TIGR02574"/>
    <property type="match status" value="1"/>
</dbReference>
<dbReference type="InterPro" id="IPR013406">
    <property type="entry name" value="CHP02574_addiction_mod"/>
</dbReference>
<accession>A0A3B1BVU8</accession>
<protein>
    <recommendedName>
        <fullName evidence="2">Addiction module protein</fullName>
    </recommendedName>
</protein>
<dbReference type="Pfam" id="PF09720">
    <property type="entry name" value="Unstab_antitox"/>
    <property type="match status" value="1"/>
</dbReference>
<sequence>MQRSIEPEYLNKIKELTIDKRILIVEDIWDSIVSSNEALSVSENQKTELNKRLNDYKNNPSDITEWDEVKNRIQTRL</sequence>